<dbReference type="RefSeq" id="WP_239675273.1">
    <property type="nucleotide sequence ID" value="NZ_CP070499.1"/>
</dbReference>
<keyword evidence="3" id="KW-1185">Reference proteome</keyword>
<gene>
    <name evidence="2" type="ORF">JQS43_16350</name>
</gene>
<dbReference type="Proteomes" id="UP000662857">
    <property type="component" value="Chromosome"/>
</dbReference>
<dbReference type="EMBL" id="CP070499">
    <property type="protein sequence ID" value="QSB13195.1"/>
    <property type="molecule type" value="Genomic_DNA"/>
</dbReference>
<reference evidence="2" key="1">
    <citation type="submission" date="2021-02" db="EMBL/GenBank/DDBJ databases">
        <title>Natrosporangium hydrolyticum gen. nov., sp. nov, a haloalkaliphilic actinobacterium from a soda solonchak soil.</title>
        <authorList>
            <person name="Sorokin D.Y."/>
            <person name="Khijniak T.V."/>
            <person name="Zakharycheva A.P."/>
            <person name="Boueva O.V."/>
            <person name="Ariskina E.V."/>
            <person name="Hahnke R.L."/>
            <person name="Bunk B."/>
            <person name="Sproer C."/>
            <person name="Schumann P."/>
            <person name="Evtushenko L.I."/>
            <person name="Kublanov I.V."/>
        </authorList>
    </citation>
    <scope>NUCLEOTIDE SEQUENCE</scope>
    <source>
        <strain evidence="2">DSM 106523</strain>
    </source>
</reference>
<dbReference type="AlphaFoldDB" id="A0A895YA66"/>
<name>A0A895YA66_9ACTN</name>
<evidence type="ECO:0000313" key="3">
    <source>
        <dbReference type="Proteomes" id="UP000662857"/>
    </source>
</evidence>
<evidence type="ECO:0000256" key="1">
    <source>
        <dbReference type="SAM" id="MobiDB-lite"/>
    </source>
</evidence>
<proteinExistence type="predicted"/>
<evidence type="ECO:0000313" key="2">
    <source>
        <dbReference type="EMBL" id="QSB13195.1"/>
    </source>
</evidence>
<feature type="region of interest" description="Disordered" evidence="1">
    <location>
        <begin position="26"/>
        <end position="46"/>
    </location>
</feature>
<sequence length="141" mass="15003">MTGARQRVLLVRPWRGGHPGGCCAGDPADLLTPPGGRATRRPADHPAGSEQFDFAALYSAVRAGLPATVAVEVVDPRNTVFLLPAIVRDARRRGRSWRTLARSLVTGTAPGAILVDGELISRGEPPPPTQALTQIRRALSR</sequence>
<protein>
    <submittedName>
        <fullName evidence="2">Uncharacterized protein</fullName>
    </submittedName>
</protein>
<accession>A0A895YA66</accession>
<dbReference type="KEGG" id="nhy:JQS43_16350"/>
<organism evidence="2 3">
    <name type="scientific">Natronosporangium hydrolyticum</name>
    <dbReference type="NCBI Taxonomy" id="2811111"/>
    <lineage>
        <taxon>Bacteria</taxon>
        <taxon>Bacillati</taxon>
        <taxon>Actinomycetota</taxon>
        <taxon>Actinomycetes</taxon>
        <taxon>Micromonosporales</taxon>
        <taxon>Micromonosporaceae</taxon>
        <taxon>Natronosporangium</taxon>
    </lineage>
</organism>